<dbReference type="PROSITE" id="PS51221">
    <property type="entry name" value="TTL"/>
    <property type="match status" value="1"/>
</dbReference>
<dbReference type="Pfam" id="PF03133">
    <property type="entry name" value="TTL"/>
    <property type="match status" value="1"/>
</dbReference>
<feature type="compositionally biased region" description="Polar residues" evidence="4">
    <location>
        <begin position="466"/>
        <end position="483"/>
    </location>
</feature>
<feature type="region of interest" description="Disordered" evidence="4">
    <location>
        <begin position="615"/>
        <end position="643"/>
    </location>
</feature>
<dbReference type="AlphaFoldDB" id="A0A9D4HPD0"/>
<sequence length="785" mass="89699">MSKETVKHPLVFRLNDFGEGPELVRQVFLERGWQEYEEETQHESDWNFWWRTSRFRLRDYENVFHWQRLNHYPNSTVITRKDCLVRNIRRMRGVHGAGVYNFSPLSFNLPNDYTRFVAEYGKLKSKTDANLFSWICKPADLSRGRGIFIFRDISELQYNCNAVVQQYVANPLLIGGYKFDIRLYVAVPSFHPLTFYVYEEGIVRFSTEKFDLSALNNIFSHLTNTSINKHGPQYQTDKERVGPGCKWTVTQLRYYLHQSNIDDRMIWARIINIIILTLLVQAPQVPKQRNCFELYGFDILIDDKLKPWLLEVNYSPALNNDTQIDVAVKKPMLHCLIDMVNFREGDADRGSIDKTFNSGNKRTQGRASANINNNNRQDLERTISSSRLSNHGSMQRMNSTLSIVLSQQETVSFIHQDNLLLLSTNDEKPCFGLPLVHAVEEDEDDQYVSDFEDAQMSRLNCDLGASSPQNHNRSGGMIRSSSGYDREMSKVTLVEMLEEKAKKVSDTDAKGKGDNAGHKKLSFTDSAYSSFSDNSDKNTYGNSPWKFKNHAQKMETNSVDPSEEAAKSSRVTKVYTIKSLRPTLNSISLQKVSNRGVAKGNDSYLPLYKAPGKLPQFDSNKASTKKIPDRSVSRKSLSRLHSKRGSISVRSDLGISRKPRESWSRVSTIVKGEKDLISLSLRTETQLSNAKMSQRSVTISHYQKCPPPRIGDFFLVFPFNELTYKTANATLDPHVIIRETQKLMKDMKQQIDSRPGDTNVGGLLPFGSRPDGGRLWSPVRPPPDE</sequence>
<organism evidence="5 6">
    <name type="scientific">Dreissena polymorpha</name>
    <name type="common">Zebra mussel</name>
    <name type="synonym">Mytilus polymorpha</name>
    <dbReference type="NCBI Taxonomy" id="45954"/>
    <lineage>
        <taxon>Eukaryota</taxon>
        <taxon>Metazoa</taxon>
        <taxon>Spiralia</taxon>
        <taxon>Lophotrochozoa</taxon>
        <taxon>Mollusca</taxon>
        <taxon>Bivalvia</taxon>
        <taxon>Autobranchia</taxon>
        <taxon>Heteroconchia</taxon>
        <taxon>Euheterodonta</taxon>
        <taxon>Imparidentia</taxon>
        <taxon>Neoheterodontei</taxon>
        <taxon>Myida</taxon>
        <taxon>Dreissenoidea</taxon>
        <taxon>Dreissenidae</taxon>
        <taxon>Dreissena</taxon>
    </lineage>
</organism>
<dbReference type="Proteomes" id="UP000828390">
    <property type="component" value="Unassembled WGS sequence"/>
</dbReference>
<evidence type="ECO:0000313" key="6">
    <source>
        <dbReference type="Proteomes" id="UP000828390"/>
    </source>
</evidence>
<dbReference type="GO" id="GO:0015631">
    <property type="term" value="F:tubulin binding"/>
    <property type="evidence" value="ECO:0007669"/>
    <property type="project" value="TreeGrafter"/>
</dbReference>
<dbReference type="Gene3D" id="3.30.470.20">
    <property type="entry name" value="ATP-grasp fold, B domain"/>
    <property type="match status" value="1"/>
</dbReference>
<dbReference type="GO" id="GO:0000226">
    <property type="term" value="P:microtubule cytoskeleton organization"/>
    <property type="evidence" value="ECO:0007669"/>
    <property type="project" value="TreeGrafter"/>
</dbReference>
<keyword evidence="1" id="KW-0436">Ligase</keyword>
<dbReference type="EMBL" id="JAIWYP010000012">
    <property type="protein sequence ID" value="KAH3726086.1"/>
    <property type="molecule type" value="Genomic_DNA"/>
</dbReference>
<keyword evidence="2" id="KW-0547">Nucleotide-binding</keyword>
<dbReference type="SUPFAM" id="SSF56059">
    <property type="entry name" value="Glutathione synthetase ATP-binding domain-like"/>
    <property type="match status" value="1"/>
</dbReference>
<dbReference type="GO" id="GO:0070740">
    <property type="term" value="F:tubulin-glutamic acid ligase activity"/>
    <property type="evidence" value="ECO:0007669"/>
    <property type="project" value="TreeGrafter"/>
</dbReference>
<dbReference type="PANTHER" id="PTHR12241:SF118">
    <property type="entry name" value="TUBULIN POLYGLUTAMYLASE TTLL2-RELATED"/>
    <property type="match status" value="1"/>
</dbReference>
<feature type="region of interest" description="Disordered" evidence="4">
    <location>
        <begin position="749"/>
        <end position="785"/>
    </location>
</feature>
<evidence type="ECO:0008006" key="7">
    <source>
        <dbReference type="Google" id="ProtNLM"/>
    </source>
</evidence>
<gene>
    <name evidence="5" type="ORF">DPMN_051942</name>
</gene>
<evidence type="ECO:0000256" key="1">
    <source>
        <dbReference type="ARBA" id="ARBA00022598"/>
    </source>
</evidence>
<protein>
    <recommendedName>
        <fullName evidence="7">Tubulin polyglutamylase TTLL2</fullName>
    </recommendedName>
</protein>
<reference evidence="5" key="1">
    <citation type="journal article" date="2019" name="bioRxiv">
        <title>The Genome of the Zebra Mussel, Dreissena polymorpha: A Resource for Invasive Species Research.</title>
        <authorList>
            <person name="McCartney M.A."/>
            <person name="Auch B."/>
            <person name="Kono T."/>
            <person name="Mallez S."/>
            <person name="Zhang Y."/>
            <person name="Obille A."/>
            <person name="Becker A."/>
            <person name="Abrahante J.E."/>
            <person name="Garbe J."/>
            <person name="Badalamenti J.P."/>
            <person name="Herman A."/>
            <person name="Mangelson H."/>
            <person name="Liachko I."/>
            <person name="Sullivan S."/>
            <person name="Sone E.D."/>
            <person name="Koren S."/>
            <person name="Silverstein K.A.T."/>
            <person name="Beckman K.B."/>
            <person name="Gohl D.M."/>
        </authorList>
    </citation>
    <scope>NUCLEOTIDE SEQUENCE</scope>
    <source>
        <strain evidence="5">Duluth1</strain>
        <tissue evidence="5">Whole animal</tissue>
    </source>
</reference>
<accession>A0A9D4HPD0</accession>
<reference evidence="5" key="2">
    <citation type="submission" date="2020-11" db="EMBL/GenBank/DDBJ databases">
        <authorList>
            <person name="McCartney M.A."/>
            <person name="Auch B."/>
            <person name="Kono T."/>
            <person name="Mallez S."/>
            <person name="Becker A."/>
            <person name="Gohl D.M."/>
            <person name="Silverstein K.A.T."/>
            <person name="Koren S."/>
            <person name="Bechman K.B."/>
            <person name="Herman A."/>
            <person name="Abrahante J.E."/>
            <person name="Garbe J."/>
        </authorList>
    </citation>
    <scope>NUCLEOTIDE SEQUENCE</scope>
    <source>
        <strain evidence="5">Duluth1</strain>
        <tissue evidence="5">Whole animal</tissue>
    </source>
</reference>
<evidence type="ECO:0000256" key="3">
    <source>
        <dbReference type="ARBA" id="ARBA00022840"/>
    </source>
</evidence>
<evidence type="ECO:0000256" key="4">
    <source>
        <dbReference type="SAM" id="MobiDB-lite"/>
    </source>
</evidence>
<comment type="caution">
    <text evidence="5">The sequence shown here is derived from an EMBL/GenBank/DDBJ whole genome shotgun (WGS) entry which is preliminary data.</text>
</comment>
<dbReference type="InterPro" id="IPR004344">
    <property type="entry name" value="TTL/TTLL_fam"/>
</dbReference>
<keyword evidence="6" id="KW-1185">Reference proteome</keyword>
<dbReference type="PANTHER" id="PTHR12241">
    <property type="entry name" value="TUBULIN POLYGLUTAMYLASE"/>
    <property type="match status" value="1"/>
</dbReference>
<dbReference type="GO" id="GO:0036064">
    <property type="term" value="C:ciliary basal body"/>
    <property type="evidence" value="ECO:0007669"/>
    <property type="project" value="TreeGrafter"/>
</dbReference>
<proteinExistence type="predicted"/>
<evidence type="ECO:0000256" key="2">
    <source>
        <dbReference type="ARBA" id="ARBA00022741"/>
    </source>
</evidence>
<dbReference type="GO" id="GO:0005524">
    <property type="term" value="F:ATP binding"/>
    <property type="evidence" value="ECO:0007669"/>
    <property type="project" value="UniProtKB-KW"/>
</dbReference>
<keyword evidence="3" id="KW-0067">ATP-binding</keyword>
<feature type="region of interest" description="Disordered" evidence="4">
    <location>
        <begin position="464"/>
        <end position="484"/>
    </location>
</feature>
<name>A0A9D4HPD0_DREPO</name>
<dbReference type="OrthoDB" id="277439at2759"/>
<evidence type="ECO:0000313" key="5">
    <source>
        <dbReference type="EMBL" id="KAH3726086.1"/>
    </source>
</evidence>